<evidence type="ECO:0000256" key="3">
    <source>
        <dbReference type="ARBA" id="ARBA00022679"/>
    </source>
</evidence>
<dbReference type="HOGENOM" id="CLU_000445_38_3_10"/>
<dbReference type="InterPro" id="IPR003661">
    <property type="entry name" value="HisK_dim/P_dom"/>
</dbReference>
<name>F3PXY2_9BACE</name>
<dbReference type="PANTHER" id="PTHR43711:SF31">
    <property type="entry name" value="HISTIDINE KINASE"/>
    <property type="match status" value="1"/>
</dbReference>
<dbReference type="GO" id="GO:0000155">
    <property type="term" value="F:phosphorelay sensor kinase activity"/>
    <property type="evidence" value="ECO:0007669"/>
    <property type="project" value="InterPro"/>
</dbReference>
<comment type="catalytic activity">
    <reaction evidence="1">
        <text>ATP + protein L-histidine = ADP + protein N-phospho-L-histidine.</text>
        <dbReference type="EC" id="2.7.13.3"/>
    </reaction>
</comment>
<evidence type="ECO:0000256" key="4">
    <source>
        <dbReference type="ARBA" id="ARBA00022777"/>
    </source>
</evidence>
<dbReference type="InterPro" id="IPR036097">
    <property type="entry name" value="HisK_dim/P_sf"/>
</dbReference>
<dbReference type="PANTHER" id="PTHR43711">
    <property type="entry name" value="TWO-COMPONENT HISTIDINE KINASE"/>
    <property type="match status" value="1"/>
</dbReference>
<evidence type="ECO:0000313" key="9">
    <source>
        <dbReference type="Proteomes" id="UP000003416"/>
    </source>
</evidence>
<keyword evidence="5" id="KW-0902">Two-component regulatory system</keyword>
<sequence>MNILCIFARILVYLLTLKILAHNIQKFNIMRKCLFLSLLLGLLWAVPETLSAAEHTYDVLFIQSYTSHTPWHSRLTTGLKSGFEKGGAKVNIVTEYLNADFWTFPSECFIMRRICERARQRNTDMIVTSGDEAFYTLVHCGDSLPYRLPVVVSGIKYPDENVLKKMPNVSGYVSKPDFSVLLEEAIRMFPSRTEIVCLSDSSFLSRKGGEQVEEVWEGLKQKYPKHSLKKMNVQAQSLNSIITSICYDYNAYKHIVIAPKWIPFLSLKLKSPVFASQNLAMTNGVLCVYDVVPSEDTYAAGKWAARILKGKEPFSLGVTNFTGKLLYDYKQLEFFHIDAGRVEAEGVILNVPLVERYRVWFIFFYSVVVGALVLLVAWLYRMNRRESRRRIHAQTRLLIQHRLVEQRDEFDNIFCSIRDGLITYDIDFRIHFVNRSLMMMLGVDSEVHTARYYEGQMAGSIFRIYMDGEDVLHKLLKQVYSERKPVPIPENAFMQEKDKENYFPISGEVVPIFSNEQLTGMAIVCRNISEEEMQRRFFNMAVEESSIYPWQYNMHMNCFYFPEGLLKRFNILADTEFLTREDLDRLIHPDDLPHTRVHFDSILLGRELNSRMNFRLQHVGGGYEWWEFRSTAYNGLKPEAPYMVLGVCQSIQKYKDTEEALIAARDRALQADKLKSAFLANMSHEIRTPLNAIVGFSDLLQNLDVFTPEEVKQFVETININCTLLLALMNDILDMSRIESGTMDFQFESHDLTSVLQ</sequence>
<protein>
    <recommendedName>
        <fullName evidence="2">histidine kinase</fullName>
        <ecNumber evidence="2">2.7.13.3</ecNumber>
    </recommendedName>
</protein>
<dbReference type="EMBL" id="AFBN01000100">
    <property type="protein sequence ID" value="EGF51249.1"/>
    <property type="molecule type" value="Genomic_DNA"/>
</dbReference>
<dbReference type="Gene3D" id="3.40.50.2300">
    <property type="match status" value="2"/>
</dbReference>
<dbReference type="Proteomes" id="UP000003416">
    <property type="component" value="Unassembled WGS sequence"/>
</dbReference>
<keyword evidence="4" id="KW-0418">Kinase</keyword>
<reference evidence="8 9" key="1">
    <citation type="submission" date="2011-02" db="EMBL/GenBank/DDBJ databases">
        <authorList>
            <person name="Weinstock G."/>
            <person name="Sodergren E."/>
            <person name="Clifton S."/>
            <person name="Fulton L."/>
            <person name="Fulton B."/>
            <person name="Courtney L."/>
            <person name="Fronick C."/>
            <person name="Harrison M."/>
            <person name="Strong C."/>
            <person name="Farmer C."/>
            <person name="Delahaunty K."/>
            <person name="Markovic C."/>
            <person name="Hall O."/>
            <person name="Minx P."/>
            <person name="Tomlinson C."/>
            <person name="Mitreva M."/>
            <person name="Hou S."/>
            <person name="Chen J."/>
            <person name="Wollam A."/>
            <person name="Pepin K.H."/>
            <person name="Johnson M."/>
            <person name="Bhonagiri V."/>
            <person name="Zhang X."/>
            <person name="Suruliraj S."/>
            <person name="Warren W."/>
            <person name="Chinwalla A."/>
            <person name="Mardis E.R."/>
            <person name="Wilson R.K."/>
        </authorList>
    </citation>
    <scope>NUCLEOTIDE SEQUENCE [LARGE SCALE GENOMIC DNA]</scope>
    <source>
        <strain evidence="8 9">YIT 12057</strain>
    </source>
</reference>
<dbReference type="CDD" id="cd00082">
    <property type="entry name" value="HisKA"/>
    <property type="match status" value="1"/>
</dbReference>
<keyword evidence="9" id="KW-1185">Reference proteome</keyword>
<keyword evidence="6" id="KW-1133">Transmembrane helix</keyword>
<feature type="domain" description="Histidine kinase" evidence="7">
    <location>
        <begin position="681"/>
        <end position="757"/>
    </location>
</feature>
<dbReference type="eggNOG" id="COG2205">
    <property type="taxonomic scope" value="Bacteria"/>
</dbReference>
<dbReference type="AlphaFoldDB" id="F3PXY2"/>
<evidence type="ECO:0000256" key="5">
    <source>
        <dbReference type="ARBA" id="ARBA00023012"/>
    </source>
</evidence>
<keyword evidence="6" id="KW-0812">Transmembrane</keyword>
<feature type="transmembrane region" description="Helical" evidence="6">
    <location>
        <begin position="359"/>
        <end position="380"/>
    </location>
</feature>
<evidence type="ECO:0000256" key="1">
    <source>
        <dbReference type="ARBA" id="ARBA00000085"/>
    </source>
</evidence>
<accession>F3PXY2</accession>
<evidence type="ECO:0000259" key="7">
    <source>
        <dbReference type="PROSITE" id="PS50109"/>
    </source>
</evidence>
<evidence type="ECO:0000256" key="2">
    <source>
        <dbReference type="ARBA" id="ARBA00012438"/>
    </source>
</evidence>
<keyword evidence="6" id="KW-0472">Membrane</keyword>
<dbReference type="InterPro" id="IPR050736">
    <property type="entry name" value="Sensor_HK_Regulatory"/>
</dbReference>
<gene>
    <name evidence="8" type="ORF">HMPREF9446_03630</name>
</gene>
<evidence type="ECO:0000313" key="8">
    <source>
        <dbReference type="EMBL" id="EGF51249.1"/>
    </source>
</evidence>
<dbReference type="PROSITE" id="PS50109">
    <property type="entry name" value="HIS_KIN"/>
    <property type="match status" value="1"/>
</dbReference>
<dbReference type="SMART" id="SM00388">
    <property type="entry name" value="HisKA"/>
    <property type="match status" value="1"/>
</dbReference>
<dbReference type="Gene3D" id="3.30.450.20">
    <property type="entry name" value="PAS domain"/>
    <property type="match status" value="2"/>
</dbReference>
<proteinExistence type="predicted"/>
<dbReference type="EC" id="2.7.13.3" evidence="2"/>
<dbReference type="STRING" id="763034.HMPREF9446_03630"/>
<dbReference type="InterPro" id="IPR035965">
    <property type="entry name" value="PAS-like_dom_sf"/>
</dbReference>
<dbReference type="SUPFAM" id="SSF55785">
    <property type="entry name" value="PYP-like sensor domain (PAS domain)"/>
    <property type="match status" value="2"/>
</dbReference>
<dbReference type="InterPro" id="IPR005467">
    <property type="entry name" value="His_kinase_dom"/>
</dbReference>
<keyword evidence="3" id="KW-0808">Transferase</keyword>
<dbReference type="Pfam" id="PF00512">
    <property type="entry name" value="HisKA"/>
    <property type="match status" value="1"/>
</dbReference>
<dbReference type="SUPFAM" id="SSF47384">
    <property type="entry name" value="Homodimeric domain of signal transducing histidine kinase"/>
    <property type="match status" value="1"/>
</dbReference>
<organism evidence="8 9">
    <name type="scientific">Bacteroides fluxus YIT 12057</name>
    <dbReference type="NCBI Taxonomy" id="763034"/>
    <lineage>
        <taxon>Bacteria</taxon>
        <taxon>Pseudomonadati</taxon>
        <taxon>Bacteroidota</taxon>
        <taxon>Bacteroidia</taxon>
        <taxon>Bacteroidales</taxon>
        <taxon>Bacteroidaceae</taxon>
        <taxon>Bacteroides</taxon>
    </lineage>
</organism>
<evidence type="ECO:0000256" key="6">
    <source>
        <dbReference type="SAM" id="Phobius"/>
    </source>
</evidence>
<dbReference type="eggNOG" id="COG2984">
    <property type="taxonomic scope" value="Bacteria"/>
</dbReference>
<comment type="caution">
    <text evidence="8">The sequence shown here is derived from an EMBL/GenBank/DDBJ whole genome shotgun (WGS) entry which is preliminary data.</text>
</comment>
<dbReference type="Gene3D" id="1.10.287.130">
    <property type="match status" value="1"/>
</dbReference>